<evidence type="ECO:0000256" key="15">
    <source>
        <dbReference type="ARBA" id="ARBA00022989"/>
    </source>
</evidence>
<keyword evidence="8 21" id="KW-0349">Heme</keyword>
<keyword evidence="13" id="KW-0375">Hydrogen ion transport</keyword>
<keyword evidence="16 24" id="KW-0560">Oxidoreductase</keyword>
<comment type="pathway">
    <text evidence="3">Energy metabolism; oxidative phosphorylation.</text>
</comment>
<dbReference type="Proteomes" id="UP000195719">
    <property type="component" value="Unassembled WGS sequence"/>
</dbReference>
<feature type="domain" description="Cytochrome c" evidence="23">
    <location>
        <begin position="213"/>
        <end position="294"/>
    </location>
</feature>
<keyword evidence="11 21" id="KW-0479">Metal-binding</keyword>
<keyword evidence="19 22" id="KW-0472">Membrane</keyword>
<evidence type="ECO:0000256" key="8">
    <source>
        <dbReference type="ARBA" id="ARBA00022617"/>
    </source>
</evidence>
<comment type="similarity">
    <text evidence="4">Belongs to the CcoP / FixP family.</text>
</comment>
<evidence type="ECO:0000256" key="2">
    <source>
        <dbReference type="ARBA" id="ARBA00004533"/>
    </source>
</evidence>
<evidence type="ECO:0000259" key="23">
    <source>
        <dbReference type="PROSITE" id="PS51007"/>
    </source>
</evidence>
<evidence type="ECO:0000256" key="5">
    <source>
        <dbReference type="ARBA" id="ARBA00022448"/>
    </source>
</evidence>
<protein>
    <recommendedName>
        <fullName evidence="20">Cytochrome c oxidase subunit III</fullName>
    </recommendedName>
</protein>
<evidence type="ECO:0000256" key="4">
    <source>
        <dbReference type="ARBA" id="ARBA00006113"/>
    </source>
</evidence>
<evidence type="ECO:0000313" key="24">
    <source>
        <dbReference type="EMBL" id="SMY33482.1"/>
    </source>
</evidence>
<keyword evidence="7" id="KW-0997">Cell inner membrane</keyword>
<dbReference type="PANTHER" id="PTHR35008">
    <property type="entry name" value="BLL4482 PROTEIN-RELATED"/>
    <property type="match status" value="1"/>
</dbReference>
<keyword evidence="10 22" id="KW-0812">Transmembrane</keyword>
<keyword evidence="17 21" id="KW-0408">Iron</keyword>
<dbReference type="InterPro" id="IPR036909">
    <property type="entry name" value="Cyt_c-like_dom_sf"/>
</dbReference>
<dbReference type="UniPathway" id="UPA00705"/>
<evidence type="ECO:0000256" key="16">
    <source>
        <dbReference type="ARBA" id="ARBA00023002"/>
    </source>
</evidence>
<evidence type="ECO:0000256" key="14">
    <source>
        <dbReference type="ARBA" id="ARBA00022982"/>
    </source>
</evidence>
<dbReference type="SUPFAM" id="SSF46626">
    <property type="entry name" value="Cytochrome c"/>
    <property type="match status" value="5"/>
</dbReference>
<dbReference type="InterPro" id="IPR051459">
    <property type="entry name" value="Cytochrome_c-type_DH"/>
</dbReference>
<comment type="cofactor">
    <cofactor evidence="1">
        <name>heme c</name>
        <dbReference type="ChEBI" id="CHEBI:61717"/>
    </cofactor>
</comment>
<feature type="domain" description="Cytochrome c" evidence="23">
    <location>
        <begin position="124"/>
        <end position="203"/>
    </location>
</feature>
<dbReference type="PRINTS" id="PR00605">
    <property type="entry name" value="CYTCHROMECIC"/>
</dbReference>
<dbReference type="GO" id="GO:0005506">
    <property type="term" value="F:iron ion binding"/>
    <property type="evidence" value="ECO:0007669"/>
    <property type="project" value="InterPro"/>
</dbReference>
<dbReference type="RefSeq" id="WP_087852782.1">
    <property type="nucleotide sequence ID" value="NZ_FYAJ01000001.1"/>
</dbReference>
<keyword evidence="25" id="KW-1185">Reference proteome</keyword>
<dbReference type="Gene3D" id="6.10.280.130">
    <property type="match status" value="1"/>
</dbReference>
<feature type="domain" description="Cytochrome c" evidence="23">
    <location>
        <begin position="451"/>
        <end position="558"/>
    </location>
</feature>
<evidence type="ECO:0000256" key="19">
    <source>
        <dbReference type="ARBA" id="ARBA00023136"/>
    </source>
</evidence>
<evidence type="ECO:0000256" key="21">
    <source>
        <dbReference type="PROSITE-ProRule" id="PRU00433"/>
    </source>
</evidence>
<organism evidence="24 25">
    <name type="scientific">Photobacterium andalusiense</name>
    <dbReference type="NCBI Taxonomy" id="2204296"/>
    <lineage>
        <taxon>Bacteria</taxon>
        <taxon>Pseudomonadati</taxon>
        <taxon>Pseudomonadota</taxon>
        <taxon>Gammaproteobacteria</taxon>
        <taxon>Vibrionales</taxon>
        <taxon>Vibrionaceae</taxon>
        <taxon>Photobacterium</taxon>
    </lineage>
</organism>
<evidence type="ECO:0000256" key="13">
    <source>
        <dbReference type="ARBA" id="ARBA00022781"/>
    </source>
</evidence>
<accession>A0A1Y6MAE2</accession>
<evidence type="ECO:0000256" key="6">
    <source>
        <dbReference type="ARBA" id="ARBA00022475"/>
    </source>
</evidence>
<dbReference type="Gene3D" id="1.10.760.10">
    <property type="entry name" value="Cytochrome c-like domain"/>
    <property type="match status" value="4"/>
</dbReference>
<gene>
    <name evidence="24" type="ORF">PAND9192_00988</name>
</gene>
<dbReference type="GO" id="GO:0020037">
    <property type="term" value="F:heme binding"/>
    <property type="evidence" value="ECO:0007669"/>
    <property type="project" value="InterPro"/>
</dbReference>
<feature type="transmembrane region" description="Helical" evidence="22">
    <location>
        <begin position="56"/>
        <end position="75"/>
    </location>
</feature>
<evidence type="ECO:0000313" key="25">
    <source>
        <dbReference type="Proteomes" id="UP000195719"/>
    </source>
</evidence>
<dbReference type="GO" id="GO:1902600">
    <property type="term" value="P:proton transmembrane transport"/>
    <property type="evidence" value="ECO:0007669"/>
    <property type="project" value="UniProtKB-KW"/>
</dbReference>
<dbReference type="NCBIfam" id="TIGR00782">
    <property type="entry name" value="ccoP"/>
    <property type="match status" value="1"/>
</dbReference>
<dbReference type="PROSITE" id="PS51007">
    <property type="entry name" value="CYTC"/>
    <property type="match status" value="5"/>
</dbReference>
<keyword evidence="12" id="KW-0677">Repeat</keyword>
<dbReference type="GO" id="GO:0006119">
    <property type="term" value="P:oxidative phosphorylation"/>
    <property type="evidence" value="ECO:0007669"/>
    <property type="project" value="UniProtKB-UniPathway"/>
</dbReference>
<evidence type="ECO:0000256" key="9">
    <source>
        <dbReference type="ARBA" id="ARBA00022660"/>
    </source>
</evidence>
<comment type="subcellular location">
    <subcellularLocation>
        <location evidence="2">Cell inner membrane</location>
    </subcellularLocation>
</comment>
<evidence type="ECO:0000256" key="11">
    <source>
        <dbReference type="ARBA" id="ARBA00022723"/>
    </source>
</evidence>
<name>A0A1Y6MAE2_9GAMM</name>
<evidence type="ECO:0000256" key="7">
    <source>
        <dbReference type="ARBA" id="ARBA00022519"/>
    </source>
</evidence>
<dbReference type="InterPro" id="IPR038414">
    <property type="entry name" value="CcoP_N_sf"/>
</dbReference>
<evidence type="ECO:0000256" key="22">
    <source>
        <dbReference type="SAM" id="Phobius"/>
    </source>
</evidence>
<dbReference type="InterPro" id="IPR008168">
    <property type="entry name" value="Cyt_C_IC"/>
</dbReference>
<sequence>MNTFWSNWVIVLTLLFLIFMIIVVVYYWRKNHTADQNKTVDSFDNIKENDAAVPKLLLFCYFIAFVLSACFFVLYPGLGNWQGLMGWKSTSEATQPHPTDLTKQISQAKMNGGGSYLQLSQDTTIVNAGDALFQTHCAACHLSEAEGQTHFPNLSDDVWLYGGTDKDIHHSITKGRNGVMAGWKTILSAEDIKHVATYIASLQADRIISAPAFTLQQGKTVFTKNCTSCHGSNAQGNQLIGAPNLTDNIWLHDGSIEGIINTINNGLNNVMPAFANQLSAAEIQALGAYIRHQNTIQTDKVAQLDQALITKGQYLAYAGDCVACHTGEGGELFGGGLGFVTPFGTMYSTNISSHPEFGIGDYTYNEFYDALHKGKGKHGYLYPAMPYSSYQYVTDADTQALWAYMQSLSYVNTRNRDNQMMFPSNIRLGLLGWNIAFLNTDPLEYPADSTPSWRRGKYLTMGLGHCSECHTPRNIAQALIADKLFQGNLIDGWMAPDITATELYQDRWTIASLTDFLKTGHSEKGTAFGGMAEVVKNSTRYLTRDDVSAIAEYLITGDKYNVLDKSVGQLNPPGFGDLIPAQVNIQNPDLRNLATTSPTDTHQQEQQLYGLYIQTCGACHGADGKGREGIAPTLLNNGIIMHKDPYDTIAVTIRGLTPNYLEQEIDFMPMNSFNTVLSDADLAQLITFVRQKLGGREIPVTENQVTTIRKDLTKAGFAGNIHNLTQPMINVPE</sequence>
<keyword evidence="6" id="KW-1003">Cell membrane</keyword>
<dbReference type="Pfam" id="PF00034">
    <property type="entry name" value="Cytochrom_C"/>
    <property type="match status" value="2"/>
</dbReference>
<evidence type="ECO:0000256" key="3">
    <source>
        <dbReference type="ARBA" id="ARBA00004673"/>
    </source>
</evidence>
<dbReference type="InterPro" id="IPR004678">
    <property type="entry name" value="Cyt_c_oxidase_cbb3_su3"/>
</dbReference>
<dbReference type="PANTHER" id="PTHR35008:SF8">
    <property type="entry name" value="ALCOHOL DEHYDROGENASE CYTOCHROME C SUBUNIT"/>
    <property type="match status" value="1"/>
</dbReference>
<evidence type="ECO:0000256" key="18">
    <source>
        <dbReference type="ARBA" id="ARBA00023065"/>
    </source>
</evidence>
<dbReference type="InterPro" id="IPR032858">
    <property type="entry name" value="CcoP_N"/>
</dbReference>
<dbReference type="AlphaFoldDB" id="A0A1Y6MAE2"/>
<dbReference type="Pfam" id="PF13442">
    <property type="entry name" value="Cytochrome_CBB3"/>
    <property type="match status" value="2"/>
</dbReference>
<feature type="domain" description="Cytochrome c" evidence="23">
    <location>
        <begin position="600"/>
        <end position="693"/>
    </location>
</feature>
<proteinExistence type="inferred from homology"/>
<dbReference type="EMBL" id="FYAJ01000001">
    <property type="protein sequence ID" value="SMY33482.1"/>
    <property type="molecule type" value="Genomic_DNA"/>
</dbReference>
<evidence type="ECO:0000256" key="12">
    <source>
        <dbReference type="ARBA" id="ARBA00022737"/>
    </source>
</evidence>
<keyword evidence="9" id="KW-0679">Respiratory chain</keyword>
<evidence type="ECO:0000256" key="17">
    <source>
        <dbReference type="ARBA" id="ARBA00023004"/>
    </source>
</evidence>
<keyword evidence="18" id="KW-0406">Ion transport</keyword>
<keyword evidence="15 22" id="KW-1133">Transmembrane helix</keyword>
<dbReference type="GO" id="GO:0005886">
    <property type="term" value="C:plasma membrane"/>
    <property type="evidence" value="ECO:0007669"/>
    <property type="project" value="UniProtKB-SubCell"/>
</dbReference>
<dbReference type="GO" id="GO:0016491">
    <property type="term" value="F:oxidoreductase activity"/>
    <property type="evidence" value="ECO:0007669"/>
    <property type="project" value="UniProtKB-KW"/>
</dbReference>
<dbReference type="GO" id="GO:0009055">
    <property type="term" value="F:electron transfer activity"/>
    <property type="evidence" value="ECO:0007669"/>
    <property type="project" value="InterPro"/>
</dbReference>
<feature type="domain" description="Cytochrome c" evidence="23">
    <location>
        <begin position="307"/>
        <end position="409"/>
    </location>
</feature>
<dbReference type="Pfam" id="PF14715">
    <property type="entry name" value="FixP_N"/>
    <property type="match status" value="1"/>
</dbReference>
<keyword evidence="14" id="KW-0249">Electron transport</keyword>
<keyword evidence="5" id="KW-0813">Transport</keyword>
<evidence type="ECO:0000256" key="20">
    <source>
        <dbReference type="ARBA" id="ARBA00029635"/>
    </source>
</evidence>
<reference evidence="25" key="1">
    <citation type="submission" date="2017-06" db="EMBL/GenBank/DDBJ databases">
        <authorList>
            <person name="Rodrigo-Torres L."/>
            <person name="Arahal R.D."/>
            <person name="Lucena T."/>
        </authorList>
    </citation>
    <scope>NUCLEOTIDE SEQUENCE [LARGE SCALE GENOMIC DNA]</scope>
    <source>
        <strain evidence="25">CECT 9192</strain>
    </source>
</reference>
<evidence type="ECO:0000256" key="10">
    <source>
        <dbReference type="ARBA" id="ARBA00022692"/>
    </source>
</evidence>
<dbReference type="InterPro" id="IPR009056">
    <property type="entry name" value="Cyt_c-like_dom"/>
</dbReference>
<evidence type="ECO:0000256" key="1">
    <source>
        <dbReference type="ARBA" id="ARBA00001926"/>
    </source>
</evidence>
<feature type="transmembrane region" description="Helical" evidence="22">
    <location>
        <begin position="6"/>
        <end position="28"/>
    </location>
</feature>